<comment type="caution">
    <text evidence="1">The sequence shown here is derived from an EMBL/GenBank/DDBJ whole genome shotgun (WGS) entry which is preliminary data.</text>
</comment>
<dbReference type="Proteomes" id="UP001148662">
    <property type="component" value="Unassembled WGS sequence"/>
</dbReference>
<evidence type="ECO:0000313" key="1">
    <source>
        <dbReference type="EMBL" id="KAJ3526987.1"/>
    </source>
</evidence>
<protein>
    <submittedName>
        <fullName evidence="1">Uncharacterized protein</fullName>
    </submittedName>
</protein>
<gene>
    <name evidence="1" type="ORF">NM688_g8188</name>
</gene>
<evidence type="ECO:0000313" key="2">
    <source>
        <dbReference type="Proteomes" id="UP001148662"/>
    </source>
</evidence>
<dbReference type="EMBL" id="JANHOG010002122">
    <property type="protein sequence ID" value="KAJ3526987.1"/>
    <property type="molecule type" value="Genomic_DNA"/>
</dbReference>
<reference evidence="1" key="1">
    <citation type="submission" date="2022-07" db="EMBL/GenBank/DDBJ databases">
        <title>Genome Sequence of Phlebia brevispora.</title>
        <authorList>
            <person name="Buettner E."/>
        </authorList>
    </citation>
    <scope>NUCLEOTIDE SEQUENCE</scope>
    <source>
        <strain evidence="1">MPL23</strain>
    </source>
</reference>
<organism evidence="1 2">
    <name type="scientific">Phlebia brevispora</name>
    <dbReference type="NCBI Taxonomy" id="194682"/>
    <lineage>
        <taxon>Eukaryota</taxon>
        <taxon>Fungi</taxon>
        <taxon>Dikarya</taxon>
        <taxon>Basidiomycota</taxon>
        <taxon>Agaricomycotina</taxon>
        <taxon>Agaricomycetes</taxon>
        <taxon>Polyporales</taxon>
        <taxon>Meruliaceae</taxon>
        <taxon>Phlebia</taxon>
    </lineage>
</organism>
<sequence length="766" mass="85116">MANKRRLPSSERHENPPKRQAREVIVISDDDEEEESLDHILMRIQQQEESEALARQLQGQFDDRPGPSRATSSSSPHVIVPSSDEDDEALARRLAREWAEEDAVAAIAAQPLPDTSVCQPSTSSASVIVADHPRVTPNERLNEHFSLFTGNRPCTKCGAQIPSPRGYVMYSNHIPPPSLVRLLHAACPSCEINGTHCPVLSCCAEIRAIALFEALGGFDRQYLEEHLTSEMRSKEAVAAYRASHTQSVGPGGTGYGTGNYSHQYTPYSKGRRGHRGRGATQNVASQPLSVHDPAANHRDEAIARALSTITMLLPEPYAEEPQVYDMVPHSSITALLQLSKLPDLLASLLRNDSVTDWILRDNVYHAMLALLRRMADCELTLDVLIGARYEMQKSNGIEAYVWGDHNGNITWEMSNGEPVQAQPLYAYFQKLTKQCETFRAGASRMLEDTQGAQNEDASEDVEATIKGASLCGEIIAAHDDLERAMRILGKDPNAMSEHGKSPSSGKGKNKGKGPDPALAAEREYRQVHEKLAFQHVPFPQQGNDYTTYNYNRELQSTSRSTRNPKDRLHLIKELAVMATSLPTGVWVRVDEVRNDALKIMIAGPEGTPYEGGLFEFDCFLPLEYPHKPPLMHLRTTGGGTVRFNPNLYNSGKVCLSLLGTWPGRPEEQWSSKSTLLQVLVSIQSMILVELPYFNEPGYGQAKASHPGSIEYNKTASANTVRWAMIEWLKDEHRNGMWADVISSHFNIRGAKIRNWYVIASRHACTH</sequence>
<name>A0ACC1RW62_9APHY</name>
<accession>A0ACC1RW62</accession>
<proteinExistence type="predicted"/>
<keyword evidence="2" id="KW-1185">Reference proteome</keyword>